<gene>
    <name evidence="2" type="ORF">EST38_g1484</name>
</gene>
<reference evidence="2 3" key="1">
    <citation type="submission" date="2019-01" db="EMBL/GenBank/DDBJ databases">
        <title>Draft genome sequence of Psathyrella aberdarensis IHI B618.</title>
        <authorList>
            <person name="Buettner E."/>
            <person name="Kellner H."/>
        </authorList>
    </citation>
    <scope>NUCLEOTIDE SEQUENCE [LARGE SCALE GENOMIC DNA]</scope>
    <source>
        <strain evidence="2 3">IHI B618</strain>
    </source>
</reference>
<dbReference type="Gene3D" id="3.40.30.10">
    <property type="entry name" value="Glutaredoxin"/>
    <property type="match status" value="1"/>
</dbReference>
<accession>A0A4Q2DYF4</accession>
<evidence type="ECO:0000259" key="1">
    <source>
        <dbReference type="PROSITE" id="PS50404"/>
    </source>
</evidence>
<dbReference type="GO" id="GO:0006749">
    <property type="term" value="P:glutathione metabolic process"/>
    <property type="evidence" value="ECO:0007669"/>
    <property type="project" value="TreeGrafter"/>
</dbReference>
<dbReference type="EMBL" id="SDEE01000020">
    <property type="protein sequence ID" value="RXW24364.1"/>
    <property type="molecule type" value="Genomic_DNA"/>
</dbReference>
<dbReference type="InterPro" id="IPR036282">
    <property type="entry name" value="Glutathione-S-Trfase_C_sf"/>
</dbReference>
<evidence type="ECO:0000313" key="3">
    <source>
        <dbReference type="Proteomes" id="UP000290288"/>
    </source>
</evidence>
<dbReference type="InterPro" id="IPR004045">
    <property type="entry name" value="Glutathione_S-Trfase_N"/>
</dbReference>
<name>A0A4Q2DYF4_9AGAR</name>
<dbReference type="PANTHER" id="PTHR42673">
    <property type="entry name" value="MALEYLACETOACETATE ISOMERASE"/>
    <property type="match status" value="1"/>
</dbReference>
<dbReference type="PROSITE" id="PS50404">
    <property type="entry name" value="GST_NTER"/>
    <property type="match status" value="1"/>
</dbReference>
<comment type="caution">
    <text evidence="2">The sequence shown here is derived from an EMBL/GenBank/DDBJ whole genome shotgun (WGS) entry which is preliminary data.</text>
</comment>
<protein>
    <recommendedName>
        <fullName evidence="1">GST N-terminal domain-containing protein</fullName>
    </recommendedName>
</protein>
<dbReference type="InterPro" id="IPR054416">
    <property type="entry name" value="GST_UstS-like_C"/>
</dbReference>
<dbReference type="Pfam" id="PF13409">
    <property type="entry name" value="GST_N_2"/>
    <property type="match status" value="1"/>
</dbReference>
<dbReference type="CDD" id="cd00299">
    <property type="entry name" value="GST_C_family"/>
    <property type="match status" value="1"/>
</dbReference>
<keyword evidence="3" id="KW-1185">Reference proteome</keyword>
<dbReference type="SUPFAM" id="SSF47616">
    <property type="entry name" value="GST C-terminal domain-like"/>
    <property type="match status" value="1"/>
</dbReference>
<sequence>MITLFDVPSTVPGKAWSLNMWRARFSLNYKGLPYKTQWIEYPEIAPVLKSHNIGPTKYFPDGSPYYSVPAILDIDDKTGEIKAALAESYDIAKYLDDAYPDTPRLLPDDETQVKAVKEFSKEFINIIWLPSLYLILCKAVLAKLNPASHEHFSKARARDLHPFYGKDRLEEIPLSAEEEAEEWKKIEGCFNALEKSIKGTDEKGQWFLGDQITFADFVIGGFLIWTRKILGEESEGWKYIKGWNDGRWVRFLDGLKEYSQRID</sequence>
<evidence type="ECO:0000313" key="2">
    <source>
        <dbReference type="EMBL" id="RXW24364.1"/>
    </source>
</evidence>
<dbReference type="SUPFAM" id="SSF52833">
    <property type="entry name" value="Thioredoxin-like"/>
    <property type="match status" value="1"/>
</dbReference>
<dbReference type="AlphaFoldDB" id="A0A4Q2DYF4"/>
<dbReference type="PANTHER" id="PTHR42673:SF4">
    <property type="entry name" value="MALEYLACETOACETATE ISOMERASE"/>
    <property type="match status" value="1"/>
</dbReference>
<feature type="domain" description="GST N-terminal" evidence="1">
    <location>
        <begin position="7"/>
        <end position="103"/>
    </location>
</feature>
<dbReference type="Pfam" id="PF22041">
    <property type="entry name" value="GST_C_7"/>
    <property type="match status" value="1"/>
</dbReference>
<proteinExistence type="predicted"/>
<dbReference type="Proteomes" id="UP000290288">
    <property type="component" value="Unassembled WGS sequence"/>
</dbReference>
<dbReference type="GO" id="GO:0016034">
    <property type="term" value="F:maleylacetoacetate isomerase activity"/>
    <property type="evidence" value="ECO:0007669"/>
    <property type="project" value="TreeGrafter"/>
</dbReference>
<dbReference type="OrthoDB" id="4951845at2759"/>
<dbReference type="InterPro" id="IPR036249">
    <property type="entry name" value="Thioredoxin-like_sf"/>
</dbReference>
<dbReference type="GO" id="GO:0006559">
    <property type="term" value="P:L-phenylalanine catabolic process"/>
    <property type="evidence" value="ECO:0007669"/>
    <property type="project" value="TreeGrafter"/>
</dbReference>
<dbReference type="Gene3D" id="1.20.1050.10">
    <property type="match status" value="1"/>
</dbReference>
<organism evidence="2 3">
    <name type="scientific">Candolleomyces aberdarensis</name>
    <dbReference type="NCBI Taxonomy" id="2316362"/>
    <lineage>
        <taxon>Eukaryota</taxon>
        <taxon>Fungi</taxon>
        <taxon>Dikarya</taxon>
        <taxon>Basidiomycota</taxon>
        <taxon>Agaricomycotina</taxon>
        <taxon>Agaricomycetes</taxon>
        <taxon>Agaricomycetidae</taxon>
        <taxon>Agaricales</taxon>
        <taxon>Agaricineae</taxon>
        <taxon>Psathyrellaceae</taxon>
        <taxon>Candolleomyces</taxon>
    </lineage>
</organism>
<dbReference type="GO" id="GO:0004364">
    <property type="term" value="F:glutathione transferase activity"/>
    <property type="evidence" value="ECO:0007669"/>
    <property type="project" value="TreeGrafter"/>
</dbReference>
<dbReference type="STRING" id="2316362.A0A4Q2DYF4"/>